<sequence>MIKLKTVLVLALLTIATSVSADELNIDTIDLHAAIAADLAEGMEMMQQNLNEDINTMLIATEQATDTTANVTHSE</sequence>
<dbReference type="STRING" id="637905.SVI_1127"/>
<reference evidence="3" key="1">
    <citation type="journal article" date="2010" name="Mol. Biosyst.">
        <title>Complete genome sequence and comparative analysis of Shewanella violacea, a psychrophilic and piezophilic bacterium from deep sea floor sediments.</title>
        <authorList>
            <person name="Aono E."/>
            <person name="Baba T."/>
            <person name="Ara T."/>
            <person name="Nishi T."/>
            <person name="Nakamichi T."/>
            <person name="Inamoto E."/>
            <person name="Toyonaga H."/>
            <person name="Hasegawa M."/>
            <person name="Takai Y."/>
            <person name="Okumura Y."/>
            <person name="Baba M."/>
            <person name="Tomita M."/>
            <person name="Kato C."/>
            <person name="Oshima T."/>
            <person name="Nakasone K."/>
            <person name="Mori H."/>
        </authorList>
    </citation>
    <scope>NUCLEOTIDE SEQUENCE [LARGE SCALE GENOMIC DNA]</scope>
    <source>
        <strain evidence="3">JCM 10179 / CIP 106290 / LMG 19151 / DSS12</strain>
    </source>
</reference>
<dbReference type="HOGENOM" id="CLU_198377_0_0_6"/>
<evidence type="ECO:0000256" key="1">
    <source>
        <dbReference type="SAM" id="SignalP"/>
    </source>
</evidence>
<accession>D4ZHE9</accession>
<evidence type="ECO:0000313" key="3">
    <source>
        <dbReference type="Proteomes" id="UP000002350"/>
    </source>
</evidence>
<dbReference type="KEGG" id="svo:SVI_1127"/>
<dbReference type="EMBL" id="AP011177">
    <property type="protein sequence ID" value="BAJ01098.1"/>
    <property type="molecule type" value="Genomic_DNA"/>
</dbReference>
<dbReference type="AlphaFoldDB" id="D4ZHE9"/>
<dbReference type="eggNOG" id="ENOG5032BHD">
    <property type="taxonomic scope" value="Bacteria"/>
</dbReference>
<evidence type="ECO:0000313" key="2">
    <source>
        <dbReference type="EMBL" id="BAJ01098.1"/>
    </source>
</evidence>
<protein>
    <recommendedName>
        <fullName evidence="4">Secreted protein</fullName>
    </recommendedName>
</protein>
<organism evidence="2 3">
    <name type="scientific">Shewanella violacea (strain JCM 10179 / CIP 106290 / LMG 19151 / DSS12)</name>
    <dbReference type="NCBI Taxonomy" id="637905"/>
    <lineage>
        <taxon>Bacteria</taxon>
        <taxon>Pseudomonadati</taxon>
        <taxon>Pseudomonadota</taxon>
        <taxon>Gammaproteobacteria</taxon>
        <taxon>Alteromonadales</taxon>
        <taxon>Shewanellaceae</taxon>
        <taxon>Shewanella</taxon>
    </lineage>
</organism>
<keyword evidence="3" id="KW-1185">Reference proteome</keyword>
<proteinExistence type="predicted"/>
<dbReference type="RefSeq" id="WP_013050409.1">
    <property type="nucleotide sequence ID" value="NC_014012.1"/>
</dbReference>
<feature type="signal peptide" evidence="1">
    <location>
        <begin position="1"/>
        <end position="21"/>
    </location>
</feature>
<dbReference type="Proteomes" id="UP000002350">
    <property type="component" value="Chromosome"/>
</dbReference>
<dbReference type="OrthoDB" id="6270812at2"/>
<gene>
    <name evidence="2" type="ordered locus">SVI_1127</name>
</gene>
<feature type="chain" id="PRO_5003068739" description="Secreted protein" evidence="1">
    <location>
        <begin position="22"/>
        <end position="75"/>
    </location>
</feature>
<name>D4ZHE9_SHEVD</name>
<keyword evidence="1" id="KW-0732">Signal</keyword>
<evidence type="ECO:0008006" key="4">
    <source>
        <dbReference type="Google" id="ProtNLM"/>
    </source>
</evidence>